<keyword evidence="3" id="KW-1185">Reference proteome</keyword>
<proteinExistence type="predicted"/>
<dbReference type="EMBL" id="VTRV01000018">
    <property type="protein sequence ID" value="TZF91052.1"/>
    <property type="molecule type" value="Genomic_DNA"/>
</dbReference>
<feature type="domain" description="Antitoxin Xre/MbcA/ParS-like toxin-binding" evidence="1">
    <location>
        <begin position="82"/>
        <end position="124"/>
    </location>
</feature>
<evidence type="ECO:0000259" key="1">
    <source>
        <dbReference type="Pfam" id="PF09722"/>
    </source>
</evidence>
<evidence type="ECO:0000313" key="2">
    <source>
        <dbReference type="EMBL" id="TZF91052.1"/>
    </source>
</evidence>
<reference evidence="2 3" key="1">
    <citation type="submission" date="2019-08" db="EMBL/GenBank/DDBJ databases">
        <title>Draft genome sequence of Lysobacter sp. UKS-15.</title>
        <authorList>
            <person name="Im W.-T."/>
        </authorList>
    </citation>
    <scope>NUCLEOTIDE SEQUENCE [LARGE SCALE GENOMIC DNA]</scope>
    <source>
        <strain evidence="2 3">UKS-15</strain>
    </source>
</reference>
<dbReference type="InterPro" id="IPR024467">
    <property type="entry name" value="Xre/MbcA/ParS-like_toxin-bd"/>
</dbReference>
<dbReference type="Pfam" id="PF09722">
    <property type="entry name" value="Xre_MbcA_ParS_C"/>
    <property type="match status" value="1"/>
</dbReference>
<gene>
    <name evidence="2" type="ORF">FW784_02945</name>
</gene>
<organism evidence="2 3">
    <name type="scientific">Cognatilysobacter lacus</name>
    <dbReference type="NCBI Taxonomy" id="1643323"/>
    <lineage>
        <taxon>Bacteria</taxon>
        <taxon>Pseudomonadati</taxon>
        <taxon>Pseudomonadota</taxon>
        <taxon>Gammaproteobacteria</taxon>
        <taxon>Lysobacterales</taxon>
        <taxon>Lysobacteraceae</taxon>
        <taxon>Cognatilysobacter</taxon>
    </lineage>
</organism>
<protein>
    <submittedName>
        <fullName evidence="2">DUF2384 domain-containing protein</fullName>
    </submittedName>
</protein>
<dbReference type="OrthoDB" id="565125at2"/>
<dbReference type="Proteomes" id="UP000323164">
    <property type="component" value="Unassembled WGS sequence"/>
</dbReference>
<accession>A0A5D8ZA99</accession>
<sequence>MTIQHSEALDVARGNARHSTEALALDARRAARGLGVGAEELGDTLDVGPDIANAILAGSARIAPGSDLAERALLLVRLHRALGDVHGSVERMHDWLHADEPDLQGRPRELIRTTHGLRRVVTHIESHCKDCLY</sequence>
<dbReference type="AlphaFoldDB" id="A0A5D8ZA99"/>
<comment type="caution">
    <text evidence="2">The sequence shown here is derived from an EMBL/GenBank/DDBJ whole genome shotgun (WGS) entry which is preliminary data.</text>
</comment>
<name>A0A5D8ZA99_9GAMM</name>
<evidence type="ECO:0000313" key="3">
    <source>
        <dbReference type="Proteomes" id="UP000323164"/>
    </source>
</evidence>
<dbReference type="RefSeq" id="WP_149351871.1">
    <property type="nucleotide sequence ID" value="NZ_VTRV01000018.1"/>
</dbReference>